<feature type="compositionally biased region" description="Low complexity" evidence="1">
    <location>
        <begin position="12"/>
        <end position="28"/>
    </location>
</feature>
<dbReference type="EMBL" id="CAKOGP040002425">
    <property type="protein sequence ID" value="CAJ1969762.1"/>
    <property type="molecule type" value="Genomic_DNA"/>
</dbReference>
<name>A0AAD2JPF3_9STRA</name>
<evidence type="ECO:0000256" key="1">
    <source>
        <dbReference type="SAM" id="MobiDB-lite"/>
    </source>
</evidence>
<accession>A0AAD2JPF3</accession>
<evidence type="ECO:0000313" key="2">
    <source>
        <dbReference type="EMBL" id="CAJ1969762.1"/>
    </source>
</evidence>
<protein>
    <submittedName>
        <fullName evidence="2">Uncharacterized protein</fullName>
    </submittedName>
</protein>
<feature type="region of interest" description="Disordered" evidence="1">
    <location>
        <begin position="1"/>
        <end position="41"/>
    </location>
</feature>
<sequence length="628" mass="69289">MAGPQEESIAAESPQSQLPQQQEQESLSTPNTDTIVKEELNQLNDDLLQTPQELNDSASDVTSSVSSTASSSDAILTPQAMRRPSNFEMDQFNIIFHKTLKEVEKIARLRVGDTVITPFGEGKLLELGESNKIALPWGILCTRLQNIHRKLPELEFQEAMDHLNEVRKLHFAVECQKLNIPLQIDGCTACLLERPEYKVKRNQNQSRWNRFKQRVDESRKNKKQHLWVCDVCGNPVCKFHDRQQQKGGGDHFHMCVDCSYDLNQVEHQLNPYHPNVLQSLERLLLLYTRMCLQLSFWMPYVPELCSQIFQKQRKNAKISLANTSLGFVGAALGVASAATMLTPAGPAILIAAMATSATSGTLQATHQGYDKYFSSKVTHEISDRLIAWQGLCCGILQSLEQLRRDLLAERQHFSASATFGHFSIKNNKKEADVWSTLAVGSMGVTRSAFTGVGVTASMGAGYAQVINSGLQTIPLVGAAFSVTYMAMDAGNIYSHLQQLSTPNSYIIRLKQLQNAQTNGGLPHVSTVETEVDMLDKAIRDINSKIKLLREEQDSTPSQVEEESDKVKPAQDDSEAAATVVEAGPIPTLLTVQEGALEGTATAPMEDAGEEAASLDGEMTSDDEPNNEL</sequence>
<proteinExistence type="predicted"/>
<feature type="compositionally biased region" description="Acidic residues" evidence="1">
    <location>
        <begin position="618"/>
        <end position="628"/>
    </location>
</feature>
<comment type="caution">
    <text evidence="2">The sequence shown here is derived from an EMBL/GenBank/DDBJ whole genome shotgun (WGS) entry which is preliminary data.</text>
</comment>
<dbReference type="Proteomes" id="UP001295423">
    <property type="component" value="Unassembled WGS sequence"/>
</dbReference>
<keyword evidence="3" id="KW-1185">Reference proteome</keyword>
<dbReference type="AlphaFoldDB" id="A0AAD2JPF3"/>
<feature type="region of interest" description="Disordered" evidence="1">
    <location>
        <begin position="550"/>
        <end position="628"/>
    </location>
</feature>
<reference evidence="2" key="1">
    <citation type="submission" date="2023-08" db="EMBL/GenBank/DDBJ databases">
        <authorList>
            <person name="Audoor S."/>
            <person name="Bilcke G."/>
        </authorList>
    </citation>
    <scope>NUCLEOTIDE SEQUENCE</scope>
</reference>
<evidence type="ECO:0000313" key="3">
    <source>
        <dbReference type="Proteomes" id="UP001295423"/>
    </source>
</evidence>
<organism evidence="2 3">
    <name type="scientific">Cylindrotheca closterium</name>
    <dbReference type="NCBI Taxonomy" id="2856"/>
    <lineage>
        <taxon>Eukaryota</taxon>
        <taxon>Sar</taxon>
        <taxon>Stramenopiles</taxon>
        <taxon>Ochrophyta</taxon>
        <taxon>Bacillariophyta</taxon>
        <taxon>Bacillariophyceae</taxon>
        <taxon>Bacillariophycidae</taxon>
        <taxon>Bacillariales</taxon>
        <taxon>Bacillariaceae</taxon>
        <taxon>Cylindrotheca</taxon>
    </lineage>
</organism>
<gene>
    <name evidence="2" type="ORF">CYCCA115_LOCUS23874</name>
</gene>